<dbReference type="InterPro" id="IPR029058">
    <property type="entry name" value="AB_hydrolase_fold"/>
</dbReference>
<dbReference type="InterPro" id="IPR051340">
    <property type="entry name" value="Haloalkane_dehalogenase"/>
</dbReference>
<feature type="chain" id="PRO_5045806249" evidence="2">
    <location>
        <begin position="22"/>
        <end position="316"/>
    </location>
</feature>
<comment type="caution">
    <text evidence="4">The sequence shown here is derived from an EMBL/GenBank/DDBJ whole genome shotgun (WGS) entry which is preliminary data.</text>
</comment>
<dbReference type="Proteomes" id="UP001366060">
    <property type="component" value="Unassembled WGS sequence"/>
</dbReference>
<dbReference type="InterPro" id="IPR000073">
    <property type="entry name" value="AB_hydrolase_1"/>
</dbReference>
<keyword evidence="5" id="KW-1185">Reference proteome</keyword>
<dbReference type="EMBL" id="JBAKBA010000074">
    <property type="protein sequence ID" value="MEL0660962.1"/>
    <property type="molecule type" value="Genomic_DNA"/>
</dbReference>
<dbReference type="Gene3D" id="3.40.50.1820">
    <property type="entry name" value="alpha/beta hydrolase"/>
    <property type="match status" value="1"/>
</dbReference>
<proteinExistence type="predicted"/>
<dbReference type="PANTHER" id="PTHR42977:SF3">
    <property type="entry name" value="AB HYDROLASE-1 DOMAIN-CONTAINING PROTEIN"/>
    <property type="match status" value="1"/>
</dbReference>
<evidence type="ECO:0000256" key="1">
    <source>
        <dbReference type="ARBA" id="ARBA00022801"/>
    </source>
</evidence>
<accession>A0ABU9HGD1</accession>
<dbReference type="InterPro" id="IPR000639">
    <property type="entry name" value="Epox_hydrolase-like"/>
</dbReference>
<evidence type="ECO:0000259" key="3">
    <source>
        <dbReference type="Pfam" id="PF00561"/>
    </source>
</evidence>
<protein>
    <submittedName>
        <fullName evidence="4">Alpha/beta hydrolase</fullName>
    </submittedName>
</protein>
<evidence type="ECO:0000256" key="2">
    <source>
        <dbReference type="SAM" id="SignalP"/>
    </source>
</evidence>
<feature type="domain" description="AB hydrolase-1" evidence="3">
    <location>
        <begin position="53"/>
        <end position="300"/>
    </location>
</feature>
<dbReference type="SUPFAM" id="SSF53474">
    <property type="entry name" value="alpha/beta-Hydrolases"/>
    <property type="match status" value="1"/>
</dbReference>
<evidence type="ECO:0000313" key="5">
    <source>
        <dbReference type="Proteomes" id="UP001366060"/>
    </source>
</evidence>
<evidence type="ECO:0000313" key="4">
    <source>
        <dbReference type="EMBL" id="MEL0660962.1"/>
    </source>
</evidence>
<name>A0ABU9HGD1_9GAMM</name>
<dbReference type="PRINTS" id="PR00412">
    <property type="entry name" value="EPOXHYDRLASE"/>
</dbReference>
<keyword evidence="1 4" id="KW-0378">Hydrolase</keyword>
<dbReference type="RefSeq" id="WP_341629325.1">
    <property type="nucleotide sequence ID" value="NZ_JBAKBA010000074.1"/>
</dbReference>
<organism evidence="4 5">
    <name type="scientific">Psychromonas arctica</name>
    <dbReference type="NCBI Taxonomy" id="168275"/>
    <lineage>
        <taxon>Bacteria</taxon>
        <taxon>Pseudomonadati</taxon>
        <taxon>Pseudomonadota</taxon>
        <taxon>Gammaproteobacteria</taxon>
        <taxon>Alteromonadales</taxon>
        <taxon>Psychromonadaceae</taxon>
        <taxon>Psychromonas</taxon>
    </lineage>
</organism>
<feature type="signal peptide" evidence="2">
    <location>
        <begin position="1"/>
        <end position="21"/>
    </location>
</feature>
<dbReference type="Pfam" id="PF00561">
    <property type="entry name" value="Abhydrolase_1"/>
    <property type="match status" value="1"/>
</dbReference>
<keyword evidence="2" id="KW-0732">Signal</keyword>
<dbReference type="PANTHER" id="PTHR42977">
    <property type="entry name" value="HYDROLASE-RELATED"/>
    <property type="match status" value="1"/>
</dbReference>
<sequence>MKIIYKFLILLTVFTSPLTFAEQAVWPETTYYRNVNVDGNNIFYREAGNPDNPTILFLHGYPSSSHMYRHLIPLLSGSFHIVVPDNLGSGYSDKPDPKKHPYTFDLLADVMDGFVKALGIKHYTVYMQDFGAPVGFRLMMQQPERITALITQNGNAYLEGLTPPRQAFFKKAHEDTSPEMFKKLYDFTGVQGIKDKQYLRDVKGKEEIMSPDSWTHALHFLETEQQRVIQVQLLQDYYNNLLAYPKWQAFLREKQPPTLLVWGKNDPAFISAGAEAYLKDVPNAELHLIDAGHFAMEEKPVEIAKYIMHFMKELNK</sequence>
<gene>
    <name evidence="4" type="ORF">V6255_17670</name>
</gene>
<reference evidence="4 5" key="1">
    <citation type="submission" date="2024-02" db="EMBL/GenBank/DDBJ databases">
        <title>Bacteria isolated from the canopy kelp, Nereocystis luetkeana.</title>
        <authorList>
            <person name="Pfister C.A."/>
            <person name="Younker I.T."/>
            <person name="Light S.H."/>
        </authorList>
    </citation>
    <scope>NUCLEOTIDE SEQUENCE [LARGE SCALE GENOMIC DNA]</scope>
    <source>
        <strain evidence="4 5">TI.2.07</strain>
    </source>
</reference>
<dbReference type="GO" id="GO:0016787">
    <property type="term" value="F:hydrolase activity"/>
    <property type="evidence" value="ECO:0007669"/>
    <property type="project" value="UniProtKB-KW"/>
</dbReference>